<gene>
    <name evidence="2" type="ORF">BXYJ_LOCUS7118</name>
</gene>
<organism evidence="3 5">
    <name type="scientific">Bursaphelenchus xylophilus</name>
    <name type="common">Pinewood nematode worm</name>
    <name type="synonym">Aphelenchoides xylophilus</name>
    <dbReference type="NCBI Taxonomy" id="6326"/>
    <lineage>
        <taxon>Eukaryota</taxon>
        <taxon>Metazoa</taxon>
        <taxon>Ecdysozoa</taxon>
        <taxon>Nematoda</taxon>
        <taxon>Chromadorea</taxon>
        <taxon>Rhabditida</taxon>
        <taxon>Tylenchina</taxon>
        <taxon>Tylenchomorpha</taxon>
        <taxon>Aphelenchoidea</taxon>
        <taxon>Aphelenchoididae</taxon>
        <taxon>Bursaphelenchus</taxon>
    </lineage>
</organism>
<accession>A0A1I7RZT6</accession>
<dbReference type="AlphaFoldDB" id="A0A1I7RZT6"/>
<dbReference type="EMBL" id="CAJFDI010000003">
    <property type="protein sequence ID" value="CAD5222150.1"/>
    <property type="molecule type" value="Genomic_DNA"/>
</dbReference>
<feature type="region of interest" description="Disordered" evidence="1">
    <location>
        <begin position="165"/>
        <end position="187"/>
    </location>
</feature>
<dbReference type="Proteomes" id="UP000582659">
    <property type="component" value="Unassembled WGS sequence"/>
</dbReference>
<evidence type="ECO:0000313" key="2">
    <source>
        <dbReference type="EMBL" id="CAD5222150.1"/>
    </source>
</evidence>
<dbReference type="SMR" id="A0A1I7RZT6"/>
<keyword evidence="4" id="KW-1185">Reference proteome</keyword>
<sequence length="245" mass="29556">MATFDSWNELIQDLEDVQPISPAKELSFLRSILKLMRRNRERPPIDNSFAKEMKRKYSGCNHEQLVNATERIMEVLVKQYKKVRLWRDDRLCTYHVKEHYLKIKIVPKMERPLPTHFFPPMIIHDGLAPFCHEIQYYENEAETSENRPPPPEEFDWTVRGESYIVPDTTPKEKETDPKPKKQRTPRKTREKLLELVKICTDQIENFELDAEEFGLNDDYRFEQFEENRDYSQDPCWLKLHKDLRR</sequence>
<dbReference type="Proteomes" id="UP000095284">
    <property type="component" value="Unplaced"/>
</dbReference>
<feature type="compositionally biased region" description="Basic and acidic residues" evidence="1">
    <location>
        <begin position="169"/>
        <end position="179"/>
    </location>
</feature>
<dbReference type="WBParaSite" id="BXY_0625800.1">
    <property type="protein sequence ID" value="BXY_0625800.1"/>
    <property type="gene ID" value="BXY_0625800"/>
</dbReference>
<name>A0A1I7RZT6_BURXY</name>
<dbReference type="Proteomes" id="UP000659654">
    <property type="component" value="Unassembled WGS sequence"/>
</dbReference>
<evidence type="ECO:0000313" key="4">
    <source>
        <dbReference type="Proteomes" id="UP000659654"/>
    </source>
</evidence>
<evidence type="ECO:0000256" key="1">
    <source>
        <dbReference type="SAM" id="MobiDB-lite"/>
    </source>
</evidence>
<evidence type="ECO:0000313" key="3">
    <source>
        <dbReference type="Proteomes" id="UP000095284"/>
    </source>
</evidence>
<dbReference type="EMBL" id="CAJFCV020000003">
    <property type="protein sequence ID" value="CAG9109248.1"/>
    <property type="molecule type" value="Genomic_DNA"/>
</dbReference>
<protein>
    <submittedName>
        <fullName evidence="2">(pine wood nematode) hypothetical protein</fullName>
    </submittedName>
</protein>
<reference evidence="5" key="1">
    <citation type="submission" date="2016-11" db="UniProtKB">
        <authorList>
            <consortium name="WormBaseParasite"/>
        </authorList>
    </citation>
    <scope>IDENTIFICATION</scope>
</reference>
<proteinExistence type="predicted"/>
<reference evidence="2" key="2">
    <citation type="submission" date="2020-09" db="EMBL/GenBank/DDBJ databases">
        <authorList>
            <person name="Kikuchi T."/>
        </authorList>
    </citation>
    <scope>NUCLEOTIDE SEQUENCE</scope>
    <source>
        <strain evidence="2">Ka4C1</strain>
    </source>
</reference>
<evidence type="ECO:0000313" key="5">
    <source>
        <dbReference type="WBParaSite" id="BXY_0625800.1"/>
    </source>
</evidence>